<feature type="region of interest" description="Disordered" evidence="1">
    <location>
        <begin position="817"/>
        <end position="892"/>
    </location>
</feature>
<dbReference type="STRING" id="101127.A0A1X2GTG2"/>
<evidence type="ECO:0000256" key="1">
    <source>
        <dbReference type="SAM" id="MobiDB-lite"/>
    </source>
</evidence>
<dbReference type="PANTHER" id="PTHR13219">
    <property type="entry name" value="TRANSMEMBRANE PROTEIN 94"/>
    <property type="match status" value="1"/>
</dbReference>
<name>A0A1X2GTG2_9FUNG</name>
<dbReference type="InterPro" id="IPR039720">
    <property type="entry name" value="TMEM94"/>
</dbReference>
<dbReference type="InterPro" id="IPR023214">
    <property type="entry name" value="HAD_sf"/>
</dbReference>
<sequence length="1090" mass="122495">MTNPSNESIWSASSTSSSASAQVVIDHGHRRNDLTVPHFTAVGTCHLFRSGDEESESDHPYSAHHSGYTIDKKPVHVTHFKPNDKIDTDHAESNFHDLGLIASCEPGTTSPMIDTLKLDNDDSAVADDESECPVDHRTNATLQTQQKAKNRRIQSKHNEPESSTSKTTDRSSYKLNKMVKRTQRVMEADLQSHSWSRRESMDDTDPQVLNGLTSDEALQKLLVIGNQILDEERLKIANNVGYFESDPYQYRLTGVLVESLLIFLMTVWNGLVYRREQQLTHYEMADRASTIISALECNGMNLFQVMKVPFIPSMTVSKVVRDGVVCVIPTNLLVQGDILEMVYGDKAPGRLKYIYQPMFDDSASTVREYYLAKDQILKPSFFGIPPPNGMIGEYMQTRGHHHFMLLDNPLEANLRSALTQTRPKTVISNELQKIHGILYNVVVWVILAISCAINLLRFGLEDFRQHDIQLDQLAEEVFWLPFLAVLPLLPLCIPSLWLIARTFGSAQLLILFEALQISKTDYEDDEEVDEFDTEAPPPTKDLELSPNAVWDRFCSLISKWDRYSLTRSTNLLESLGSTTVICSLDREGTIANPFPTVEQLMFPNANGDITYLDIEEDSGVPDGYTFEDKDWETYLPQLKPVGLNFMLNTSCGVLQGKKRLDYHRSRSRIQVYGRTSPARQTCLCRLAKSIGFQEAALQSFALRAEIYTFAPYHNVLAAPRYQFSQYYTYEVPSTLSTVYEEQNSGNYQLLVDGHPVLMEKKILDFYQNAEIHDMQCIAYAYRPINTGNQSHIPCLSPFDDKHCDPGCAFVVLPYKQTSDSSSNSSTSRSSNTNHDDDSETSQPHLKRFDSSRLSTSSRNDEQCNAANVPDTGGIGESDHSFEYNGQEEEQSEEAFYKEVVNGQIFLGMAAMGHQPKQNVVDFIEDLGLAGIRFVYFSPTAERESKAFAERLGLETDWNSCILLSNPDDEDCGNGYIQTHDIKAQLPRGIDQIRPHIQNVDDIPLHVSLFAECTSKANKEMIRVFQENGEVVCCIGSALNAQNMECLSVHDHPATVVKLYLAAACVNRISNSLGALGHPTHFESVNVILAS</sequence>
<dbReference type="Proteomes" id="UP000242146">
    <property type="component" value="Unassembled WGS sequence"/>
</dbReference>
<keyword evidence="2" id="KW-1133">Transmembrane helix</keyword>
<accession>A0A1X2GTG2</accession>
<gene>
    <name evidence="3" type="ORF">DM01DRAFT_317366</name>
</gene>
<dbReference type="OrthoDB" id="5568754at2759"/>
<protein>
    <submittedName>
        <fullName evidence="3">Uncharacterized protein</fullName>
    </submittedName>
</protein>
<keyword evidence="4" id="KW-1185">Reference proteome</keyword>
<organism evidence="3 4">
    <name type="scientific">Hesseltinella vesiculosa</name>
    <dbReference type="NCBI Taxonomy" id="101127"/>
    <lineage>
        <taxon>Eukaryota</taxon>
        <taxon>Fungi</taxon>
        <taxon>Fungi incertae sedis</taxon>
        <taxon>Mucoromycota</taxon>
        <taxon>Mucoromycotina</taxon>
        <taxon>Mucoromycetes</taxon>
        <taxon>Mucorales</taxon>
        <taxon>Cunninghamellaceae</taxon>
        <taxon>Hesseltinella</taxon>
    </lineage>
</organism>
<reference evidence="3 4" key="1">
    <citation type="submission" date="2016-07" db="EMBL/GenBank/DDBJ databases">
        <title>Pervasive Adenine N6-methylation of Active Genes in Fungi.</title>
        <authorList>
            <consortium name="DOE Joint Genome Institute"/>
            <person name="Mondo S.J."/>
            <person name="Dannebaum R.O."/>
            <person name="Kuo R.C."/>
            <person name="Labutti K."/>
            <person name="Haridas S."/>
            <person name="Kuo A."/>
            <person name="Salamov A."/>
            <person name="Ahrendt S.R."/>
            <person name="Lipzen A."/>
            <person name="Sullivan W."/>
            <person name="Andreopoulos W.B."/>
            <person name="Clum A."/>
            <person name="Lindquist E."/>
            <person name="Daum C."/>
            <person name="Ramamoorthy G.K."/>
            <person name="Gryganskyi A."/>
            <person name="Culley D."/>
            <person name="Magnuson J.K."/>
            <person name="James T.Y."/>
            <person name="O'Malley M.A."/>
            <person name="Stajich J.E."/>
            <person name="Spatafora J.W."/>
            <person name="Visel A."/>
            <person name="Grigoriev I.V."/>
        </authorList>
    </citation>
    <scope>NUCLEOTIDE SEQUENCE [LARGE SCALE GENOMIC DNA]</scope>
    <source>
        <strain evidence="3 4">NRRL 3301</strain>
    </source>
</reference>
<dbReference type="AlphaFoldDB" id="A0A1X2GTG2"/>
<keyword evidence="2" id="KW-0472">Membrane</keyword>
<evidence type="ECO:0000313" key="4">
    <source>
        <dbReference type="Proteomes" id="UP000242146"/>
    </source>
</evidence>
<feature type="compositionally biased region" description="Low complexity" evidence="1">
    <location>
        <begin position="817"/>
        <end position="832"/>
    </location>
</feature>
<feature type="region of interest" description="Disordered" evidence="1">
    <location>
        <begin position="124"/>
        <end position="174"/>
    </location>
</feature>
<evidence type="ECO:0000313" key="3">
    <source>
        <dbReference type="EMBL" id="ORX61285.1"/>
    </source>
</evidence>
<dbReference type="EMBL" id="MCGT01000003">
    <property type="protein sequence ID" value="ORX61285.1"/>
    <property type="molecule type" value="Genomic_DNA"/>
</dbReference>
<proteinExistence type="predicted"/>
<comment type="caution">
    <text evidence="3">The sequence shown here is derived from an EMBL/GenBank/DDBJ whole genome shotgun (WGS) entry which is preliminary data.</text>
</comment>
<feature type="transmembrane region" description="Helical" evidence="2">
    <location>
        <begin position="437"/>
        <end position="456"/>
    </location>
</feature>
<feature type="compositionally biased region" description="Polar residues" evidence="1">
    <location>
        <begin position="851"/>
        <end position="865"/>
    </location>
</feature>
<dbReference type="Gene3D" id="3.40.50.1000">
    <property type="entry name" value="HAD superfamily/HAD-like"/>
    <property type="match status" value="1"/>
</dbReference>
<evidence type="ECO:0000256" key="2">
    <source>
        <dbReference type="SAM" id="Phobius"/>
    </source>
</evidence>
<keyword evidence="2" id="KW-0812">Transmembrane</keyword>
<feature type="transmembrane region" description="Helical" evidence="2">
    <location>
        <begin position="477"/>
        <end position="500"/>
    </location>
</feature>
<dbReference type="PANTHER" id="PTHR13219:SF6">
    <property type="entry name" value="TRANSMEMBRANE PROTEIN 94"/>
    <property type="match status" value="1"/>
</dbReference>